<dbReference type="RefSeq" id="WP_069028048.1">
    <property type="nucleotide sequence ID" value="NZ_CP015149.1"/>
</dbReference>
<keyword evidence="2" id="KW-1185">Reference proteome</keyword>
<evidence type="ECO:0000313" key="1">
    <source>
        <dbReference type="EMBL" id="AOF54609.1"/>
    </source>
</evidence>
<gene>
    <name evidence="1" type="ORF">MBSPM3_v1c0730</name>
</gene>
<name>A0ABM6DM06_9MOLU</name>
<reference evidence="1" key="1">
    <citation type="submission" date="2016-04" db="EMBL/GenBank/DDBJ databases">
        <title>Complete genome sequence of maize bushy stunt phytoplasma M3.</title>
        <authorList>
            <person name="Orlovskis Z."/>
            <person name="Canale M.C."/>
            <person name="Haryono M."/>
            <person name="Lopes J.R.S."/>
            <person name="Kuo C.-H."/>
            <person name="Hogenhout S.A."/>
        </authorList>
    </citation>
    <scope>NUCLEOTIDE SEQUENCE [LARGE SCALE GENOMIC DNA]</scope>
    <source>
        <strain evidence="1">M3</strain>
    </source>
</reference>
<protein>
    <submittedName>
        <fullName evidence="1">Uncharacterized protein</fullName>
    </submittedName>
</protein>
<sequence>MKNSNISSKTPYIRFITKNLEINFDWLRLICETFKDELQFTSQAQEKTLQSQENAIKAQEKIKQKQEGHQWYTERTKEFITGAKDRLTRAQNNNMPIFDIDLKCYEEKVPYLNFKYNQNDFINFMKKLNIPKEDKKYDIRTFIIYNLTNNIVDPENKYVI</sequence>
<evidence type="ECO:0000313" key="2">
    <source>
        <dbReference type="Proteomes" id="UP000224287"/>
    </source>
</evidence>
<accession>A0ABM6DM06</accession>
<proteinExistence type="predicted"/>
<organism evidence="1 2">
    <name type="scientific">Maize bushy stunt phytoplasma</name>
    <dbReference type="NCBI Taxonomy" id="202462"/>
    <lineage>
        <taxon>Bacteria</taxon>
        <taxon>Bacillati</taxon>
        <taxon>Mycoplasmatota</taxon>
        <taxon>Mollicutes</taxon>
        <taxon>Acholeplasmatales</taxon>
        <taxon>Acholeplasmataceae</taxon>
        <taxon>Candidatus Phytoplasma</taxon>
        <taxon>16SrI (Aster yellows group)</taxon>
    </lineage>
</organism>
<dbReference type="Proteomes" id="UP000224287">
    <property type="component" value="Chromosome"/>
</dbReference>
<dbReference type="EMBL" id="CP015149">
    <property type="protein sequence ID" value="AOF54609.1"/>
    <property type="molecule type" value="Genomic_DNA"/>
</dbReference>